<reference evidence="3" key="1">
    <citation type="journal article" date="2019" name="Int. J. Syst. Evol. Microbiol.">
        <title>The Global Catalogue of Microorganisms (GCM) 10K type strain sequencing project: providing services to taxonomists for standard genome sequencing and annotation.</title>
        <authorList>
            <consortium name="The Broad Institute Genomics Platform"/>
            <consortium name="The Broad Institute Genome Sequencing Center for Infectious Disease"/>
            <person name="Wu L."/>
            <person name="Ma J."/>
        </authorList>
    </citation>
    <scope>NUCLEOTIDE SEQUENCE [LARGE SCALE GENOMIC DNA]</scope>
    <source>
        <strain evidence="3">JCM 17110</strain>
    </source>
</reference>
<dbReference type="EMBL" id="BAABCX010000001">
    <property type="protein sequence ID" value="GAA3532507.1"/>
    <property type="molecule type" value="Genomic_DNA"/>
</dbReference>
<gene>
    <name evidence="2" type="ORF">GCM10022394_09780</name>
</gene>
<organism evidence="2 3">
    <name type="scientific">Zobellella aerophila</name>
    <dbReference type="NCBI Taxonomy" id="870480"/>
    <lineage>
        <taxon>Bacteria</taxon>
        <taxon>Pseudomonadati</taxon>
        <taxon>Pseudomonadota</taxon>
        <taxon>Gammaproteobacteria</taxon>
        <taxon>Aeromonadales</taxon>
        <taxon>Aeromonadaceae</taxon>
        <taxon>Zobellella</taxon>
    </lineage>
</organism>
<protein>
    <submittedName>
        <fullName evidence="2">DUF1499 domain-containing protein</fullName>
    </submittedName>
</protein>
<feature type="transmembrane region" description="Helical" evidence="1">
    <location>
        <begin position="64"/>
        <end position="82"/>
    </location>
</feature>
<feature type="transmembrane region" description="Helical" evidence="1">
    <location>
        <begin position="36"/>
        <end position="57"/>
    </location>
</feature>
<dbReference type="Proteomes" id="UP001500795">
    <property type="component" value="Unassembled WGS sequence"/>
</dbReference>
<evidence type="ECO:0000313" key="2">
    <source>
        <dbReference type="EMBL" id="GAA3532507.1"/>
    </source>
</evidence>
<name>A0ABP6VF25_9GAMM</name>
<dbReference type="RefSeq" id="WP_344955322.1">
    <property type="nucleotide sequence ID" value="NZ_BAABCX010000001.1"/>
</dbReference>
<keyword evidence="1" id="KW-0472">Membrane</keyword>
<comment type="caution">
    <text evidence="2">The sequence shown here is derived from an EMBL/GenBank/DDBJ whole genome shotgun (WGS) entry which is preliminary data.</text>
</comment>
<keyword evidence="3" id="KW-1185">Reference proteome</keyword>
<sequence>METVIGSRLLWLALLACLLPLLGALGSRWQLWPYSLGLLLLLAGLLLALPVLALALWQRQWVSLLLACLPLLVLVPPLIQGFRLPVINDISTDLVSPPVLNAAARLRGPRHHDPAYPGPATAEKQRARWPALEALTLPSPPREVKRQVLALVQERGWRRVEGEGENDMQIEAVARSRWFGFEDDVAIRLTAQGGHTRVDMRSASRVGKSDFGANAKRVQTFLADLEHKFK</sequence>
<dbReference type="Pfam" id="PF07386">
    <property type="entry name" value="DUF1499"/>
    <property type="match status" value="1"/>
</dbReference>
<keyword evidence="1" id="KW-0812">Transmembrane</keyword>
<dbReference type="InterPro" id="IPR010865">
    <property type="entry name" value="DUF1499"/>
</dbReference>
<proteinExistence type="predicted"/>
<keyword evidence="1" id="KW-1133">Transmembrane helix</keyword>
<accession>A0ABP6VF25</accession>
<evidence type="ECO:0000313" key="3">
    <source>
        <dbReference type="Proteomes" id="UP001500795"/>
    </source>
</evidence>
<evidence type="ECO:0000256" key="1">
    <source>
        <dbReference type="SAM" id="Phobius"/>
    </source>
</evidence>